<dbReference type="PANTHER" id="PTHR42713">
    <property type="entry name" value="HISTIDINE KINASE-RELATED"/>
    <property type="match status" value="1"/>
</dbReference>
<dbReference type="PANTHER" id="PTHR42713:SF3">
    <property type="entry name" value="TRANSCRIPTIONAL REGULATORY PROTEIN HPTR"/>
    <property type="match status" value="1"/>
</dbReference>
<dbReference type="GO" id="GO:0043565">
    <property type="term" value="F:sequence-specific DNA binding"/>
    <property type="evidence" value="ECO:0007669"/>
    <property type="project" value="InterPro"/>
</dbReference>
<dbReference type="Gene3D" id="3.40.50.2300">
    <property type="match status" value="1"/>
</dbReference>
<accession>A0A1S9NB86</accession>
<dbReference type="GO" id="GO:0003700">
    <property type="term" value="F:DNA-binding transcription factor activity"/>
    <property type="evidence" value="ECO:0007669"/>
    <property type="project" value="InterPro"/>
</dbReference>
<evidence type="ECO:0000256" key="6">
    <source>
        <dbReference type="ARBA" id="ARBA00023015"/>
    </source>
</evidence>
<evidence type="ECO:0000259" key="11">
    <source>
        <dbReference type="PROSITE" id="PS01124"/>
    </source>
</evidence>
<dbReference type="InterPro" id="IPR018062">
    <property type="entry name" value="HTH_AraC-typ_CS"/>
</dbReference>
<dbReference type="RefSeq" id="WP_078114304.1">
    <property type="nucleotide sequence ID" value="NZ_MWMH01000001.1"/>
</dbReference>
<evidence type="ECO:0000256" key="7">
    <source>
        <dbReference type="ARBA" id="ARBA00023125"/>
    </source>
</evidence>
<name>A0A1S9NB86_CLOBE</name>
<dbReference type="InterPro" id="IPR001789">
    <property type="entry name" value="Sig_transdc_resp-reg_receiver"/>
</dbReference>
<dbReference type="InterPro" id="IPR051552">
    <property type="entry name" value="HptR"/>
</dbReference>
<evidence type="ECO:0000256" key="4">
    <source>
        <dbReference type="ARBA" id="ARBA00022553"/>
    </source>
</evidence>
<sequence length="508" mass="60552">MFKILIVDDEFIERDGIIFLIKKFSFDFHIKECSDGEEALEYMRENQIDILLTDVKMPFMDGLELSQNAKLIYPNLKIIIFSGFGEFEYAKKAISLGVSDYILKPINQLEFKKTIENVIKEVVQENKERQDREIKNFTEKEHVLLKIINGIPIENIIERFSLDNYVDFINQYKRMVLMEFDKDFFHNHQKFIRKIQDNFESKTDYLNLNPHQGIFFFFYFIDEAVLKNLCMKIHNIISEKYEIDCYFAISNLLTSPYMISEEYSNMEHIMEQRFFVSNKYIFSKNLEMSLEATDEKFDNTMLKNIEHHIKVKDFCSLRNSVNLLIKKFSAQSDFSQIYVKFVLSNIYRSIYEEMKKVSEIDLNGKIDKIYYCKTIQEISKILNNIINSMEKQFSKEPFNDRHEIDLVKSYICKNYGKDISLDILAQYVYMTPSYLSSIFKKETGMGINSFIKNYRMEKAKDMLENTNIRIKEICNLVGYSNTSYFCQSFKEFYGLTPEKYRQKDETNE</sequence>
<evidence type="ECO:0000313" key="14">
    <source>
        <dbReference type="Proteomes" id="UP000190959"/>
    </source>
</evidence>
<evidence type="ECO:0000256" key="9">
    <source>
        <dbReference type="ARBA" id="ARBA00024867"/>
    </source>
</evidence>
<evidence type="ECO:0000256" key="2">
    <source>
        <dbReference type="ARBA" id="ARBA00018672"/>
    </source>
</evidence>
<comment type="function">
    <text evidence="9">May play the central regulatory role in sporulation. It may be an element of the effector pathway responsible for the activation of sporulation genes in response to nutritional stress. Spo0A may act in concert with spo0H (a sigma factor) to control the expression of some genes that are critical to the sporulation process.</text>
</comment>
<dbReference type="PROSITE" id="PS50110">
    <property type="entry name" value="RESPONSE_REGULATORY"/>
    <property type="match status" value="1"/>
</dbReference>
<reference evidence="13 14" key="1">
    <citation type="submission" date="2017-02" db="EMBL/GenBank/DDBJ databases">
        <title>Genome sequence of Clostridium beijerinckii Br21.</title>
        <authorList>
            <person name="Fonseca B.C."/>
            <person name="Guazzaroni M.E."/>
            <person name="Riano-Pachon D.M."/>
            <person name="Reginatto V."/>
        </authorList>
    </citation>
    <scope>NUCLEOTIDE SEQUENCE [LARGE SCALE GENOMIC DNA]</scope>
    <source>
        <strain evidence="13 14">Br21</strain>
    </source>
</reference>
<dbReference type="Pfam" id="PF00072">
    <property type="entry name" value="Response_reg"/>
    <property type="match status" value="1"/>
</dbReference>
<organism evidence="13 14">
    <name type="scientific">Clostridium beijerinckii</name>
    <name type="common">Clostridium MP</name>
    <dbReference type="NCBI Taxonomy" id="1520"/>
    <lineage>
        <taxon>Bacteria</taxon>
        <taxon>Bacillati</taxon>
        <taxon>Bacillota</taxon>
        <taxon>Clostridia</taxon>
        <taxon>Eubacteriales</taxon>
        <taxon>Clostridiaceae</taxon>
        <taxon>Clostridium</taxon>
    </lineage>
</organism>
<dbReference type="SMART" id="SM00342">
    <property type="entry name" value="HTH_ARAC"/>
    <property type="match status" value="1"/>
</dbReference>
<comment type="caution">
    <text evidence="13">The sequence shown here is derived from an EMBL/GenBank/DDBJ whole genome shotgun (WGS) entry which is preliminary data.</text>
</comment>
<keyword evidence="6" id="KW-0805">Transcription regulation</keyword>
<dbReference type="GO" id="GO:0005737">
    <property type="term" value="C:cytoplasm"/>
    <property type="evidence" value="ECO:0007669"/>
    <property type="project" value="UniProtKB-SubCell"/>
</dbReference>
<dbReference type="CDD" id="cd17536">
    <property type="entry name" value="REC_YesN-like"/>
    <property type="match status" value="1"/>
</dbReference>
<dbReference type="GO" id="GO:0000160">
    <property type="term" value="P:phosphorelay signal transduction system"/>
    <property type="evidence" value="ECO:0007669"/>
    <property type="project" value="UniProtKB-KW"/>
</dbReference>
<feature type="modified residue" description="4-aspartylphosphate" evidence="10">
    <location>
        <position position="54"/>
    </location>
</feature>
<evidence type="ECO:0000313" key="13">
    <source>
        <dbReference type="EMBL" id="OOP74796.1"/>
    </source>
</evidence>
<keyword evidence="5" id="KW-0902">Two-component regulatory system</keyword>
<dbReference type="Gene3D" id="1.10.10.60">
    <property type="entry name" value="Homeodomain-like"/>
    <property type="match status" value="2"/>
</dbReference>
<evidence type="ECO:0000259" key="12">
    <source>
        <dbReference type="PROSITE" id="PS50110"/>
    </source>
</evidence>
<dbReference type="SMART" id="SM00448">
    <property type="entry name" value="REC"/>
    <property type="match status" value="1"/>
</dbReference>
<dbReference type="InterPro" id="IPR009057">
    <property type="entry name" value="Homeodomain-like_sf"/>
</dbReference>
<dbReference type="Proteomes" id="UP000190959">
    <property type="component" value="Unassembled WGS sequence"/>
</dbReference>
<dbReference type="EMBL" id="MWMH01000001">
    <property type="protein sequence ID" value="OOP74796.1"/>
    <property type="molecule type" value="Genomic_DNA"/>
</dbReference>
<dbReference type="PROSITE" id="PS01124">
    <property type="entry name" value="HTH_ARAC_FAMILY_2"/>
    <property type="match status" value="1"/>
</dbReference>
<feature type="domain" description="HTH araC/xylS-type" evidence="11">
    <location>
        <begin position="405"/>
        <end position="503"/>
    </location>
</feature>
<keyword evidence="7 13" id="KW-0238">DNA-binding</keyword>
<evidence type="ECO:0000256" key="1">
    <source>
        <dbReference type="ARBA" id="ARBA00004496"/>
    </source>
</evidence>
<dbReference type="InterPro" id="IPR011006">
    <property type="entry name" value="CheY-like_superfamily"/>
</dbReference>
<evidence type="ECO:0000256" key="5">
    <source>
        <dbReference type="ARBA" id="ARBA00023012"/>
    </source>
</evidence>
<protein>
    <recommendedName>
        <fullName evidence="2">Stage 0 sporulation protein A homolog</fullName>
    </recommendedName>
</protein>
<dbReference type="SUPFAM" id="SSF52172">
    <property type="entry name" value="CheY-like"/>
    <property type="match status" value="1"/>
</dbReference>
<feature type="domain" description="Response regulatory" evidence="12">
    <location>
        <begin position="3"/>
        <end position="119"/>
    </location>
</feature>
<dbReference type="InterPro" id="IPR020449">
    <property type="entry name" value="Tscrpt_reg_AraC-type_HTH"/>
</dbReference>
<dbReference type="AlphaFoldDB" id="A0A1S9NB86"/>
<comment type="subcellular location">
    <subcellularLocation>
        <location evidence="1">Cytoplasm</location>
    </subcellularLocation>
</comment>
<dbReference type="SUPFAM" id="SSF46689">
    <property type="entry name" value="Homeodomain-like"/>
    <property type="match status" value="2"/>
</dbReference>
<dbReference type="PROSITE" id="PS00041">
    <property type="entry name" value="HTH_ARAC_FAMILY_1"/>
    <property type="match status" value="1"/>
</dbReference>
<dbReference type="PRINTS" id="PR00032">
    <property type="entry name" value="HTHARAC"/>
</dbReference>
<keyword evidence="8" id="KW-0804">Transcription</keyword>
<gene>
    <name evidence="13" type="ORF">CBEIBR21_01120</name>
</gene>
<dbReference type="Pfam" id="PF12833">
    <property type="entry name" value="HTH_18"/>
    <property type="match status" value="1"/>
</dbReference>
<evidence type="ECO:0000256" key="10">
    <source>
        <dbReference type="PROSITE-ProRule" id="PRU00169"/>
    </source>
</evidence>
<evidence type="ECO:0000256" key="8">
    <source>
        <dbReference type="ARBA" id="ARBA00023163"/>
    </source>
</evidence>
<keyword evidence="4 10" id="KW-0597">Phosphoprotein</keyword>
<evidence type="ECO:0000256" key="3">
    <source>
        <dbReference type="ARBA" id="ARBA00022490"/>
    </source>
</evidence>
<dbReference type="InterPro" id="IPR018060">
    <property type="entry name" value="HTH_AraC"/>
</dbReference>
<proteinExistence type="predicted"/>
<keyword evidence="3" id="KW-0963">Cytoplasm</keyword>